<protein>
    <submittedName>
        <fullName evidence="2">2'-5' RNA ligase family protein</fullName>
    </submittedName>
</protein>
<dbReference type="Pfam" id="PF13563">
    <property type="entry name" value="2_5_RNA_ligase2"/>
    <property type="match status" value="1"/>
</dbReference>
<dbReference type="Proteomes" id="UP000831963">
    <property type="component" value="Chromosome"/>
</dbReference>
<sequence>MPHADAGSRRVVTPHAVGTQPRRSPSTIELLLDAAAEDAVRAEWEALAALGLSSLAGHTSASNRPHITLAARTELPLLDAGVFADLLALPITLGAPVLFGTGERRVLVRSILPTAELQRSHATIHTAIGPGEDAPHTAPGEWTPHVTLARRLRLADLETALGCIGGDVHSRATSVRRWDPATGTTTTLATLPQG</sequence>
<dbReference type="GO" id="GO:0016874">
    <property type="term" value="F:ligase activity"/>
    <property type="evidence" value="ECO:0007669"/>
    <property type="project" value="UniProtKB-KW"/>
</dbReference>
<keyword evidence="3" id="KW-1185">Reference proteome</keyword>
<dbReference type="RefSeq" id="WP_247957157.1">
    <property type="nucleotide sequence ID" value="NZ_CP078077.1"/>
</dbReference>
<dbReference type="Gene3D" id="3.90.1140.10">
    <property type="entry name" value="Cyclic phosphodiesterase"/>
    <property type="match status" value="1"/>
</dbReference>
<dbReference type="InterPro" id="IPR009097">
    <property type="entry name" value="Cyclic_Pdiesterase"/>
</dbReference>
<dbReference type="EMBL" id="CP078077">
    <property type="protein sequence ID" value="UPL14009.1"/>
    <property type="molecule type" value="Genomic_DNA"/>
</dbReference>
<name>A0ABY4IN28_9MICO</name>
<keyword evidence="2" id="KW-0436">Ligase</keyword>
<feature type="region of interest" description="Disordered" evidence="1">
    <location>
        <begin position="1"/>
        <end position="23"/>
    </location>
</feature>
<reference evidence="2 3" key="1">
    <citation type="submission" date="2021-06" db="EMBL/GenBank/DDBJ databases">
        <title>Genome-based taxonomic framework of Microbacterium strains isolated from marine environment, the description of four new species and reclassification of four preexisting species.</title>
        <authorList>
            <person name="Lee S.D."/>
            <person name="Kim S.-M."/>
            <person name="Byeon Y.-S."/>
            <person name="Yang H.L."/>
            <person name="Kim I.S."/>
        </authorList>
    </citation>
    <scope>NUCLEOTIDE SEQUENCE [LARGE SCALE GENOMIC DNA]</scope>
    <source>
        <strain evidence="2 3">SSW1-36</strain>
    </source>
</reference>
<accession>A0ABY4IN28</accession>
<dbReference type="SUPFAM" id="SSF55144">
    <property type="entry name" value="LigT-like"/>
    <property type="match status" value="1"/>
</dbReference>
<organism evidence="2 3">
    <name type="scientific">Microbacterium galbinum</name>
    <dbReference type="NCBI Taxonomy" id="2851646"/>
    <lineage>
        <taxon>Bacteria</taxon>
        <taxon>Bacillati</taxon>
        <taxon>Actinomycetota</taxon>
        <taxon>Actinomycetes</taxon>
        <taxon>Micrococcales</taxon>
        <taxon>Microbacteriaceae</taxon>
        <taxon>Microbacterium</taxon>
    </lineage>
</organism>
<evidence type="ECO:0000256" key="1">
    <source>
        <dbReference type="SAM" id="MobiDB-lite"/>
    </source>
</evidence>
<proteinExistence type="predicted"/>
<gene>
    <name evidence="2" type="ORF">KV396_05735</name>
</gene>
<evidence type="ECO:0000313" key="2">
    <source>
        <dbReference type="EMBL" id="UPL14009.1"/>
    </source>
</evidence>
<evidence type="ECO:0000313" key="3">
    <source>
        <dbReference type="Proteomes" id="UP000831963"/>
    </source>
</evidence>